<reference evidence="1 3" key="1">
    <citation type="journal article" date="2007" name="Virology">
        <title>Sequence and annotation of the 369-kb NY-2A and the 345-kb AR158 viruses that infect Chlorella NC64A.</title>
        <authorList>
            <person name="Fitzgerald L.A."/>
            <person name="Graves M.V."/>
            <person name="Li X."/>
            <person name="Feldblyum T."/>
            <person name="Nierman W.C."/>
            <person name="Van Etten J.L."/>
        </authorList>
    </citation>
    <scope>NUCLEOTIDE SEQUENCE [LARGE SCALE GENOMIC DNA]</scope>
    <source>
        <strain evidence="1 3">NY-2A</strain>
    </source>
</reference>
<dbReference type="GeneID" id="5658882"/>
<dbReference type="OrthoDB" id="39883at10239"/>
<dbReference type="KEGG" id="vg:5658956"/>
<dbReference type="Proteomes" id="UP000202419">
    <property type="component" value="Segment"/>
</dbReference>
<organismHost>
    <name type="scientific">Chlorella</name>
    <dbReference type="NCBI Taxonomy" id="3071"/>
</organismHost>
<gene>
    <name evidence="1" type="primary">B004R</name>
    <name evidence="2" type="synonym">B883L</name>
    <name evidence="1" type="ORF">NY2A_B004R</name>
    <name evidence="2" type="ORF">NY2A_B883L</name>
</gene>
<dbReference type="KEGG" id="vg:5658882"/>
<organism evidence="1 3">
    <name type="scientific">Paramecium bursaria Chlorella virus NY2A</name>
    <name type="common">PBCV-NY2A</name>
    <dbReference type="NCBI Taxonomy" id="46021"/>
    <lineage>
        <taxon>Viruses</taxon>
        <taxon>Varidnaviria</taxon>
        <taxon>Bamfordvirae</taxon>
        <taxon>Nucleocytoviricota</taxon>
        <taxon>Megaviricetes</taxon>
        <taxon>Algavirales</taxon>
        <taxon>Phycodnaviridae</taxon>
        <taxon>Chlorovirus</taxon>
        <taxon>Chlorovirus americanus</taxon>
    </lineage>
</organism>
<evidence type="ECO:0000313" key="1">
    <source>
        <dbReference type="EMBL" id="ABT14403.1"/>
    </source>
</evidence>
<evidence type="ECO:0000313" key="3">
    <source>
        <dbReference type="Proteomes" id="UP000202419"/>
    </source>
</evidence>
<dbReference type="EMBL" id="DQ491002">
    <property type="protein sequence ID" value="ABT15282.1"/>
    <property type="molecule type" value="Genomic_DNA"/>
</dbReference>
<sequence>MRLHFLVIIKMSGSNDTVTFEFLKSFQCLVKRLVNDLNSFGGVDHKHGANAVQTHVLGEETLDRLEDRSVRRTRCNTLDRLDGIDHERLVVGEEILDGRHHW</sequence>
<dbReference type="RefSeq" id="YP_001497200.1">
    <property type="nucleotide sequence ID" value="NC_009898.1"/>
</dbReference>
<name>A7IVM9_PBCVN</name>
<protein>
    <submittedName>
        <fullName evidence="1">Uncharacterized protein B004R</fullName>
    </submittedName>
    <submittedName>
        <fullName evidence="2">Uncharacterized protein B883L</fullName>
    </submittedName>
</protein>
<dbReference type="EMBL" id="DQ491002">
    <property type="protein sequence ID" value="ABT14403.1"/>
    <property type="molecule type" value="Genomic_DNA"/>
</dbReference>
<proteinExistence type="predicted"/>
<dbReference type="GeneID" id="5658956"/>
<evidence type="ECO:0000313" key="2">
    <source>
        <dbReference type="EMBL" id="ABT15282.1"/>
    </source>
</evidence>
<accession>A7IVM9</accession>
<reference evidence="1" key="2">
    <citation type="submission" date="2010-04" db="EMBL/GenBank/DDBJ databases">
        <authorList>
            <person name="Van Etten J.L."/>
            <person name="Fitzgerald L."/>
            <person name="Gurnon J.R."/>
            <person name="Graves M.V."/>
            <person name="Li X."/>
            <person name="Feldblyum T."/>
            <person name="Nierman W."/>
        </authorList>
    </citation>
    <scope>NUCLEOTIDE SEQUENCE</scope>
    <source>
        <strain evidence="1">NY-2A</strain>
    </source>
</reference>
<dbReference type="RefSeq" id="YP_001498079.1">
    <property type="nucleotide sequence ID" value="NC_009898.1"/>
</dbReference>
<keyword evidence="3" id="KW-1185">Reference proteome</keyword>